<evidence type="ECO:0000256" key="6">
    <source>
        <dbReference type="HAMAP-Rule" id="MF_00020"/>
    </source>
</evidence>
<feature type="site" description="Transition state stabilizer" evidence="6">
    <location>
        <position position="242"/>
    </location>
</feature>
<keyword evidence="4 6" id="KW-0418">Kinase</keyword>
<dbReference type="GO" id="GO:0008776">
    <property type="term" value="F:acetate kinase activity"/>
    <property type="evidence" value="ECO:0007669"/>
    <property type="project" value="UniProtKB-EC"/>
</dbReference>
<evidence type="ECO:0000256" key="7">
    <source>
        <dbReference type="RuleBase" id="RU003835"/>
    </source>
</evidence>
<evidence type="ECO:0000256" key="1">
    <source>
        <dbReference type="ARBA" id="ARBA00008748"/>
    </source>
</evidence>
<feature type="binding site" evidence="6">
    <location>
        <begin position="209"/>
        <end position="213"/>
    </location>
    <ligand>
        <name>ATP</name>
        <dbReference type="ChEBI" id="CHEBI:30616"/>
    </ligand>
</feature>
<dbReference type="InterPro" id="IPR043129">
    <property type="entry name" value="ATPase_NBD"/>
</dbReference>
<dbReference type="InterPro" id="IPR000890">
    <property type="entry name" value="Aliphatic_acid_kin_short-chain"/>
</dbReference>
<dbReference type="HAMAP" id="MF_00020">
    <property type="entry name" value="Acetate_kinase"/>
    <property type="match status" value="1"/>
</dbReference>
<dbReference type="EC" id="2.7.2.1" evidence="6"/>
<dbReference type="SUPFAM" id="SSF53067">
    <property type="entry name" value="Actin-like ATPase domain"/>
    <property type="match status" value="2"/>
</dbReference>
<evidence type="ECO:0000256" key="4">
    <source>
        <dbReference type="ARBA" id="ARBA00022777"/>
    </source>
</evidence>
<comment type="cofactor">
    <cofactor evidence="6">
        <name>Mg(2+)</name>
        <dbReference type="ChEBI" id="CHEBI:18420"/>
    </cofactor>
    <cofactor evidence="6">
        <name>Mn(2+)</name>
        <dbReference type="ChEBI" id="CHEBI:29035"/>
    </cofactor>
    <text evidence="6">Mg(2+). Can also accept Mn(2+).</text>
</comment>
<sequence>MTNNTKVFLVLNSGSSSEKFSLYEGEDEICSLYFEGVEEDGKKQFICTLTRADGSEERIDKTWNSLDVAFKEAKAIFEKEGFINEAHPLDGILVRVVAAGKYFSANHIVDDETMKELEKVQVTNPLHVPGTERGIKNARETFAGVPVMVMSDSEALTRDSRRDTEYALPREIVDEFDLGRWGAHGASYGYMMGRIPELGLLEKKMVVCHLGSGCSVTALVDGKPAYTSMGETPLEGLMSSTRTGSIDPTIGALLGEKLGAAEAIKLMNKQSGLLAMAGSNDMREIIAGAEEDNANAAAAYNLFIDGVAGKIGEFAAKMGGIDAIVFTATIGERSIPVRNSIISKLEFMGFKIKNDVKLDKSKGYANAAEEDSKPIYIIPTNEAAYMIKKAGELLDDLA</sequence>
<dbReference type="EMBL" id="PRLM01000002">
    <property type="protein sequence ID" value="RYC74946.1"/>
    <property type="molecule type" value="Genomic_DNA"/>
</dbReference>
<dbReference type="InterPro" id="IPR023865">
    <property type="entry name" value="Aliphatic_acid_kinase_CS"/>
</dbReference>
<dbReference type="Pfam" id="PF00871">
    <property type="entry name" value="Acetate_kinase"/>
    <property type="match status" value="1"/>
</dbReference>
<dbReference type="Gene3D" id="3.30.420.40">
    <property type="match status" value="2"/>
</dbReference>
<feature type="active site" description="Proton donor/acceptor" evidence="6">
    <location>
        <position position="152"/>
    </location>
</feature>
<protein>
    <recommendedName>
        <fullName evidence="6">Acetate kinase</fullName>
        <ecNumber evidence="6">2.7.2.1</ecNumber>
    </recommendedName>
    <alternativeName>
        <fullName evidence="6">Acetokinase</fullName>
    </alternativeName>
</protein>
<feature type="binding site" evidence="6">
    <location>
        <position position="95"/>
    </location>
    <ligand>
        <name>substrate</name>
    </ligand>
</feature>
<gene>
    <name evidence="6 8" type="primary">ackA</name>
    <name evidence="8" type="ORF">G3RUM_00223</name>
</gene>
<accession>A0ABY0FM58</accession>
<keyword evidence="6" id="KW-0963">Cytoplasm</keyword>
<dbReference type="PROSITE" id="PS01075">
    <property type="entry name" value="ACETATE_KINASE_1"/>
    <property type="match status" value="1"/>
</dbReference>
<feature type="binding site" evidence="6">
    <location>
        <position position="382"/>
    </location>
    <ligand>
        <name>Mg(2+)</name>
        <dbReference type="ChEBI" id="CHEBI:18420"/>
    </ligand>
</feature>
<name>A0ABY0FM58_9BACT</name>
<feature type="binding site" evidence="6">
    <location>
        <position position="19"/>
    </location>
    <ligand>
        <name>ATP</name>
        <dbReference type="ChEBI" id="CHEBI:30616"/>
    </ligand>
</feature>
<keyword evidence="5 6" id="KW-0067">ATP-binding</keyword>
<comment type="catalytic activity">
    <reaction evidence="6">
        <text>acetate + ATP = acetyl phosphate + ADP</text>
        <dbReference type="Rhea" id="RHEA:11352"/>
        <dbReference type="ChEBI" id="CHEBI:22191"/>
        <dbReference type="ChEBI" id="CHEBI:30089"/>
        <dbReference type="ChEBI" id="CHEBI:30616"/>
        <dbReference type="ChEBI" id="CHEBI:456216"/>
        <dbReference type="EC" id="2.7.2.1"/>
    </reaction>
</comment>
<reference evidence="8 9" key="2">
    <citation type="journal article" date="2020" name="Cell Rep.">
        <title>Acquisition and Adaptation of Ultra-small Parasitic Reduced Genome Bacteria to Mammalian Hosts.</title>
        <authorList>
            <person name="McLean J.S."/>
            <person name="Bor B."/>
            <person name="Kerns K.A."/>
            <person name="Liu Q."/>
            <person name="To T.T."/>
            <person name="Solden L."/>
            <person name="Hendrickson E.L."/>
            <person name="Wrighton K."/>
            <person name="Shi W."/>
            <person name="He X."/>
        </authorList>
    </citation>
    <scope>NUCLEOTIDE SEQUENCE [LARGE SCALE GENOMIC DNA]</scope>
    <source>
        <strain evidence="8 9">TM7_G3_2_Rum_HOT_351B</strain>
    </source>
</reference>
<keyword evidence="9" id="KW-1185">Reference proteome</keyword>
<evidence type="ECO:0000313" key="9">
    <source>
        <dbReference type="Proteomes" id="UP001191019"/>
    </source>
</evidence>
<keyword evidence="3 6" id="KW-0547">Nucleotide-binding</keyword>
<keyword evidence="6" id="KW-0460">Magnesium</keyword>
<dbReference type="InterPro" id="IPR004372">
    <property type="entry name" value="Ac/propionate_kinase"/>
</dbReference>
<comment type="caution">
    <text evidence="6">Lacks conserved residue(s) required for the propagation of feature annotation.</text>
</comment>
<keyword evidence="6" id="KW-0479">Metal-binding</keyword>
<organism evidence="8 9">
    <name type="scientific">Candidatus Nanosyncoccus alces</name>
    <dbReference type="NCBI Taxonomy" id="2171997"/>
    <lineage>
        <taxon>Bacteria</taxon>
        <taxon>Candidatus Saccharimonadota</taxon>
        <taxon>Candidatus Nanosyncoccalia</taxon>
        <taxon>Candidatus Nanosyncoccales</taxon>
        <taxon>Candidatus Nanosyncoccaceae</taxon>
        <taxon>Candidatus Nanosyncoccus</taxon>
    </lineage>
</organism>
<comment type="function">
    <text evidence="6">Catalyzes the formation of acetyl phosphate from acetate and ATP. Can also catalyze the reverse reaction.</text>
</comment>
<dbReference type="PANTHER" id="PTHR21060:SF15">
    <property type="entry name" value="ACETATE KINASE-RELATED"/>
    <property type="match status" value="1"/>
</dbReference>
<keyword evidence="2 6" id="KW-0808">Transferase</keyword>
<evidence type="ECO:0000256" key="3">
    <source>
        <dbReference type="ARBA" id="ARBA00022741"/>
    </source>
</evidence>
<dbReference type="RefSeq" id="WP_129734566.1">
    <property type="nucleotide sequence ID" value="NZ_PRLM01000002.1"/>
</dbReference>
<feature type="binding site" evidence="6">
    <location>
        <begin position="281"/>
        <end position="283"/>
    </location>
    <ligand>
        <name>ATP</name>
        <dbReference type="ChEBI" id="CHEBI:30616"/>
    </ligand>
</feature>
<dbReference type="PROSITE" id="PS01076">
    <property type="entry name" value="ACETATE_KINASE_2"/>
    <property type="match status" value="1"/>
</dbReference>
<comment type="subunit">
    <text evidence="6">Homodimer.</text>
</comment>
<proteinExistence type="inferred from homology"/>
<comment type="caution">
    <text evidence="8">The sequence shown here is derived from an EMBL/GenBank/DDBJ whole genome shotgun (WGS) entry which is preliminary data.</text>
</comment>
<comment type="similarity">
    <text evidence="1 6 7">Belongs to the acetokinase family.</text>
</comment>
<reference evidence="8 9" key="1">
    <citation type="journal article" date="2018" name="bioRxiv">
        <title>Evidence of independent acquisition and adaption of ultra-small bacteria to human hosts across the highly diverse yet reduced genomes of the phylum Saccharibacteria.</title>
        <authorList>
            <person name="McLean J.S."/>
            <person name="Bor B."/>
            <person name="To T.T."/>
            <person name="Liu Q."/>
            <person name="Kearns K.A."/>
            <person name="Solden L.M."/>
            <person name="Wrighton K.C."/>
            <person name="He X."/>
            <person name="Shi W."/>
        </authorList>
    </citation>
    <scope>NUCLEOTIDE SEQUENCE [LARGE SCALE GENOMIC DNA]</scope>
    <source>
        <strain evidence="8 9">TM7_G3_2_Rum_HOT_351B</strain>
    </source>
</reference>
<dbReference type="Proteomes" id="UP001191019">
    <property type="component" value="Unassembled WGS sequence"/>
</dbReference>
<feature type="site" description="Transition state stabilizer" evidence="6">
    <location>
        <position position="184"/>
    </location>
</feature>
<comment type="subcellular location">
    <subcellularLocation>
        <location evidence="6">Cytoplasm</location>
    </subcellularLocation>
</comment>
<evidence type="ECO:0000313" key="8">
    <source>
        <dbReference type="EMBL" id="RYC74946.1"/>
    </source>
</evidence>
<evidence type="ECO:0000256" key="2">
    <source>
        <dbReference type="ARBA" id="ARBA00022679"/>
    </source>
</evidence>
<comment type="pathway">
    <text evidence="6">Metabolic intermediate biosynthesis; acetyl-CoA biosynthesis; acetyl-CoA from acetate: step 1/2.</text>
</comment>
<feature type="binding site" evidence="6">
    <location>
        <position position="12"/>
    </location>
    <ligand>
        <name>Mg(2+)</name>
        <dbReference type="ChEBI" id="CHEBI:18420"/>
    </ligand>
</feature>
<evidence type="ECO:0000256" key="5">
    <source>
        <dbReference type="ARBA" id="ARBA00022840"/>
    </source>
</evidence>
<dbReference type="PRINTS" id="PR00471">
    <property type="entry name" value="ACETATEKNASE"/>
</dbReference>
<dbReference type="PANTHER" id="PTHR21060">
    <property type="entry name" value="ACETATE KINASE"/>
    <property type="match status" value="1"/>
</dbReference>